<proteinExistence type="predicted"/>
<evidence type="ECO:0000259" key="1">
    <source>
        <dbReference type="PROSITE" id="PS51186"/>
    </source>
</evidence>
<dbReference type="EMBL" id="CP157948">
    <property type="protein sequence ID" value="XBS88495.1"/>
    <property type="molecule type" value="Genomic_DNA"/>
</dbReference>
<protein>
    <submittedName>
        <fullName evidence="2">GNAT family protein</fullName>
        <ecNumber evidence="2">2.-.-.-</ecNumber>
    </submittedName>
</protein>
<evidence type="ECO:0000313" key="2">
    <source>
        <dbReference type="EMBL" id="XBS88495.1"/>
    </source>
</evidence>
<dbReference type="GO" id="GO:0005737">
    <property type="term" value="C:cytoplasm"/>
    <property type="evidence" value="ECO:0007669"/>
    <property type="project" value="TreeGrafter"/>
</dbReference>
<dbReference type="Gene3D" id="3.40.630.30">
    <property type="match status" value="1"/>
</dbReference>
<reference evidence="2" key="1">
    <citation type="submission" date="2024-06" db="EMBL/GenBank/DDBJ databases">
        <authorList>
            <person name="Sun Y."/>
        </authorList>
    </citation>
    <scope>NUCLEOTIDE SEQUENCE</scope>
    <source>
        <strain evidence="2">IGA1.0</strain>
    </source>
</reference>
<keyword evidence="2" id="KW-0808">Transferase</keyword>
<dbReference type="InterPro" id="IPR000182">
    <property type="entry name" value="GNAT_dom"/>
</dbReference>
<dbReference type="SUPFAM" id="SSF55729">
    <property type="entry name" value="Acyl-CoA N-acyltransferases (Nat)"/>
    <property type="match status" value="1"/>
</dbReference>
<sequence>MDITGSSDDRLYLRTWREEDAPALVEAAHESVASVGPWLPWCRADYGLDDALAWIAHCQTGWASGDHFAFPVFEANSGRLLGATGLSQHNRLHRSANLGYWVRESCQRRGVAVAAARRVARFGFSQLGLVRIEIVILPDNLASHGVARSLGAKFEAVARQKLWVDGRARDAAVYGWIPRDLD</sequence>
<gene>
    <name evidence="2" type="ORF">ABNK63_08630</name>
</gene>
<dbReference type="InterPro" id="IPR016181">
    <property type="entry name" value="Acyl_CoA_acyltransferase"/>
</dbReference>
<dbReference type="PROSITE" id="PS51186">
    <property type="entry name" value="GNAT"/>
    <property type="match status" value="1"/>
</dbReference>
<dbReference type="RefSeq" id="WP_007808866.1">
    <property type="nucleotide sequence ID" value="NZ_CP157948.1"/>
</dbReference>
<organism evidence="2">
    <name type="scientific">Rhodanobacter sp. IGA1.0</name>
    <dbReference type="NCBI Taxonomy" id="3158582"/>
    <lineage>
        <taxon>Bacteria</taxon>
        <taxon>Pseudomonadati</taxon>
        <taxon>Pseudomonadota</taxon>
        <taxon>Gammaproteobacteria</taxon>
        <taxon>Lysobacterales</taxon>
        <taxon>Rhodanobacteraceae</taxon>
        <taxon>Rhodanobacter</taxon>
    </lineage>
</organism>
<dbReference type="GO" id="GO:0008999">
    <property type="term" value="F:protein-N-terminal-alanine acetyltransferase activity"/>
    <property type="evidence" value="ECO:0007669"/>
    <property type="project" value="TreeGrafter"/>
</dbReference>
<accession>A0AAU7QG19</accession>
<name>A0AAU7QG19_9GAMM</name>
<dbReference type="EC" id="2.-.-.-" evidence="2"/>
<dbReference type="GO" id="GO:1990189">
    <property type="term" value="F:protein N-terminal-serine acetyltransferase activity"/>
    <property type="evidence" value="ECO:0007669"/>
    <property type="project" value="TreeGrafter"/>
</dbReference>
<dbReference type="AlphaFoldDB" id="A0AAU7QG19"/>
<feature type="domain" description="N-acetyltransferase" evidence="1">
    <location>
        <begin position="11"/>
        <end position="180"/>
    </location>
</feature>
<dbReference type="InterPro" id="IPR051908">
    <property type="entry name" value="Ribosomal_N-acetyltransferase"/>
</dbReference>
<dbReference type="Pfam" id="PF13302">
    <property type="entry name" value="Acetyltransf_3"/>
    <property type="match status" value="1"/>
</dbReference>
<dbReference type="PANTHER" id="PTHR43441">
    <property type="entry name" value="RIBOSOMAL-PROTEIN-SERINE ACETYLTRANSFERASE"/>
    <property type="match status" value="1"/>
</dbReference>
<dbReference type="PANTHER" id="PTHR43441:SF10">
    <property type="entry name" value="ACETYLTRANSFERASE"/>
    <property type="match status" value="1"/>
</dbReference>